<sequence length="145" mass="16346">MVDDFPLHILIYLLTSLNILNCNKAIGDLISHQSSNPEIPRTNVFHQLIPITLMHDRHLHAHTRSSGSLHLNSPLLCNYTNPKSINSPHHHHQRVNSNPSKLKRERRNGFIEKGRYLCLIAPAQVKVGVRVGDSAREFGGYGAHI</sequence>
<name>A0A7C9A7F9_OPUST</name>
<reference evidence="2" key="2">
    <citation type="submission" date="2020-07" db="EMBL/GenBank/DDBJ databases">
        <authorList>
            <person name="Vera ALvarez R."/>
            <person name="Arias-Moreno D.M."/>
            <person name="Jimenez-Jacinto V."/>
            <person name="Jimenez-Bremont J.F."/>
            <person name="Swaminathan K."/>
            <person name="Moose S.P."/>
            <person name="Guerrero-Gonzalez M.L."/>
            <person name="Marino-Ramirez L."/>
            <person name="Landsman D."/>
            <person name="Rodriguez-Kessler M."/>
            <person name="Delgado-Sanchez P."/>
        </authorList>
    </citation>
    <scope>NUCLEOTIDE SEQUENCE</scope>
    <source>
        <tissue evidence="2">Cladode</tissue>
    </source>
</reference>
<evidence type="ECO:0000313" key="2">
    <source>
        <dbReference type="EMBL" id="MBA4659977.1"/>
    </source>
</evidence>
<dbReference type="EMBL" id="GISG01205709">
    <property type="protein sequence ID" value="MBA4659977.1"/>
    <property type="molecule type" value="Transcribed_RNA"/>
</dbReference>
<organism evidence="2">
    <name type="scientific">Opuntia streptacantha</name>
    <name type="common">Prickly pear cactus</name>
    <name type="synonym">Opuntia cardona</name>
    <dbReference type="NCBI Taxonomy" id="393608"/>
    <lineage>
        <taxon>Eukaryota</taxon>
        <taxon>Viridiplantae</taxon>
        <taxon>Streptophyta</taxon>
        <taxon>Embryophyta</taxon>
        <taxon>Tracheophyta</taxon>
        <taxon>Spermatophyta</taxon>
        <taxon>Magnoliopsida</taxon>
        <taxon>eudicotyledons</taxon>
        <taxon>Gunneridae</taxon>
        <taxon>Pentapetalae</taxon>
        <taxon>Caryophyllales</taxon>
        <taxon>Cactineae</taxon>
        <taxon>Cactaceae</taxon>
        <taxon>Opuntioideae</taxon>
        <taxon>Opuntia</taxon>
    </lineage>
</organism>
<proteinExistence type="predicted"/>
<evidence type="ECO:0000256" key="1">
    <source>
        <dbReference type="SAM" id="MobiDB-lite"/>
    </source>
</evidence>
<protein>
    <submittedName>
        <fullName evidence="2">Uncharacterized protein</fullName>
    </submittedName>
</protein>
<feature type="region of interest" description="Disordered" evidence="1">
    <location>
        <begin position="83"/>
        <end position="104"/>
    </location>
</feature>
<reference evidence="2" key="1">
    <citation type="journal article" date="2013" name="J. Plant Res.">
        <title>Effect of fungi and light on seed germination of three Opuntia species from semiarid lands of central Mexico.</title>
        <authorList>
            <person name="Delgado-Sanchez P."/>
            <person name="Jimenez-Bremont J.F."/>
            <person name="Guerrero-Gonzalez Mde L."/>
            <person name="Flores J."/>
        </authorList>
    </citation>
    <scope>NUCLEOTIDE SEQUENCE</scope>
    <source>
        <tissue evidence="2">Cladode</tissue>
    </source>
</reference>
<accession>A0A7C9A7F9</accession>
<dbReference type="AlphaFoldDB" id="A0A7C9A7F9"/>